<dbReference type="PANTHER" id="PTHR35372:SF2">
    <property type="entry name" value="SF3 HELICASE DOMAIN-CONTAINING PROTEIN"/>
    <property type="match status" value="1"/>
</dbReference>
<protein>
    <submittedName>
        <fullName evidence="5">AAA family ATPase</fullName>
    </submittedName>
</protein>
<dbReference type="InterPro" id="IPR051620">
    <property type="entry name" value="ORF904-like_C"/>
</dbReference>
<reference evidence="5" key="1">
    <citation type="submission" date="2022-03" db="EMBL/GenBank/DDBJ databases">
        <title>Fererhizobium litorale gen. nov., sp. nov., isolated from sandy sediments of the Sea of Japan seashore.</title>
        <authorList>
            <person name="Romanenko L."/>
            <person name="Kurilenko V."/>
            <person name="Otstavnykh N."/>
            <person name="Svetashev V."/>
            <person name="Tekutyeva L."/>
            <person name="Isaeva M."/>
            <person name="Mikhailov V."/>
        </authorList>
    </citation>
    <scope>NUCLEOTIDE SEQUENCE</scope>
    <source>
        <strain evidence="5">KMM 9576</strain>
    </source>
</reference>
<evidence type="ECO:0000313" key="5">
    <source>
        <dbReference type="EMBL" id="MDI7923386.1"/>
    </source>
</evidence>
<dbReference type="EMBL" id="JALDYZ010000008">
    <property type="protein sequence ID" value="MDI7923386.1"/>
    <property type="molecule type" value="Genomic_DNA"/>
</dbReference>
<dbReference type="Proteomes" id="UP001161580">
    <property type="component" value="Unassembled WGS sequence"/>
</dbReference>
<dbReference type="SMART" id="SM00943">
    <property type="entry name" value="Prim-Pol"/>
    <property type="match status" value="1"/>
</dbReference>
<evidence type="ECO:0000259" key="4">
    <source>
        <dbReference type="SMART" id="SM00943"/>
    </source>
</evidence>
<dbReference type="InterPro" id="IPR003593">
    <property type="entry name" value="AAA+_ATPase"/>
</dbReference>
<dbReference type="SUPFAM" id="SSF56747">
    <property type="entry name" value="Prim-pol domain"/>
    <property type="match status" value="1"/>
</dbReference>
<accession>A0AAE3QE96</accession>
<keyword evidence="1" id="KW-0378">Hydrolase</keyword>
<comment type="caution">
    <text evidence="5">The sequence shown here is derived from an EMBL/GenBank/DDBJ whole genome shotgun (WGS) entry which is preliminary data.</text>
</comment>
<evidence type="ECO:0000256" key="1">
    <source>
        <dbReference type="ARBA" id="ARBA00022801"/>
    </source>
</evidence>
<keyword evidence="6" id="KW-1185">Reference proteome</keyword>
<feature type="domain" description="AAA+ ATPase" evidence="3">
    <location>
        <begin position="393"/>
        <end position="605"/>
    </location>
</feature>
<name>A0AAE3QE96_9HYPH</name>
<dbReference type="PANTHER" id="PTHR35372">
    <property type="entry name" value="ATP BINDING PROTEIN-RELATED"/>
    <property type="match status" value="1"/>
</dbReference>
<dbReference type="SUPFAM" id="SSF52540">
    <property type="entry name" value="P-loop containing nucleoside triphosphate hydrolases"/>
    <property type="match status" value="1"/>
</dbReference>
<feature type="compositionally biased region" description="Basic and acidic residues" evidence="2">
    <location>
        <begin position="305"/>
        <end position="320"/>
    </location>
</feature>
<dbReference type="Gene3D" id="3.40.50.300">
    <property type="entry name" value="P-loop containing nucleotide triphosphate hydrolases"/>
    <property type="match status" value="1"/>
</dbReference>
<organism evidence="5 6">
    <name type="scientific">Ferirhizobium litorale</name>
    <dbReference type="NCBI Taxonomy" id="2927786"/>
    <lineage>
        <taxon>Bacteria</taxon>
        <taxon>Pseudomonadati</taxon>
        <taxon>Pseudomonadota</taxon>
        <taxon>Alphaproteobacteria</taxon>
        <taxon>Hyphomicrobiales</taxon>
        <taxon>Rhizobiaceae</taxon>
        <taxon>Ferirhizobium</taxon>
    </lineage>
</organism>
<feature type="region of interest" description="Disordered" evidence="2">
    <location>
        <begin position="300"/>
        <end position="320"/>
    </location>
</feature>
<dbReference type="InterPro" id="IPR015330">
    <property type="entry name" value="DNA_primase/pol_bifunc_N"/>
</dbReference>
<sequence length="723" mass="78503">MPKPAAQQSDETAPSPLDIALEYNRQNWPVFPCRHAAEDVIDHETGEIETRGAKTPLVSRGLNGATLNGPLIERTWARYPDAMIGVPTGEKINAWVLDIDVPPGHADGRIWLAEMEERHGKLPETRTATTASGGKHYYWKYSSEVKNRASIGPGADLRGEGGYVIAPGSKMADGRRYSWDNDAPIVDAPDWLMRLVSPRQAAPTSTTPYSYTDHSGSGDRYTEASVADELETLASHPIGGRGALVNATAYRLGRFVGANLLDRSKAEAGLFAAAQANGVVAKDGEREILAKIRRGLDAGMSHPKHIPERSYGDGTPMRDHSGWIERMKRKDATKSREPTIEAANDNAPCAQSTKATANEAADEPPSLPVVNPIDWDGLPVPQREWFIEGLVPHRQVTILAGDGGVGKSLLALQFGAASALGVETAGYSPTQGRVLYLGAEDEEAEFHRRLADIVRGHGRQLSDLGDFRLIPMADADALLAVPDKAGVMQPTNVWNQLCDLAWRFRPGLIVLDTVADLFGGDEIKRGQARQFIGMLRRLAIEIDCSIILLAHPSQEGIRSGSGSSGSTGWKNSSRSQLYFSRPDDKEADPDIRLLSTKKINYGKVGNETKLRWEHGCFVAETSGGSSPAIGLINRKVEKAFIDLLRIFARTGQNVGASAGTNYAPAKMARHPAAEGHSKKALEGAMQRLLEDGTIKLVWEGPQSKPRQRLMVSADDYGRKEGDE</sequence>
<dbReference type="CDD" id="cd04859">
    <property type="entry name" value="Prim_Pol"/>
    <property type="match status" value="1"/>
</dbReference>
<dbReference type="Pfam" id="PF09250">
    <property type="entry name" value="Prim-Pol"/>
    <property type="match status" value="1"/>
</dbReference>
<dbReference type="GO" id="GO:0016787">
    <property type="term" value="F:hydrolase activity"/>
    <property type="evidence" value="ECO:0007669"/>
    <property type="project" value="UniProtKB-KW"/>
</dbReference>
<dbReference type="RefSeq" id="WP_311794445.1">
    <property type="nucleotide sequence ID" value="NZ_JALDYZ010000008.1"/>
</dbReference>
<evidence type="ECO:0000313" key="6">
    <source>
        <dbReference type="Proteomes" id="UP001161580"/>
    </source>
</evidence>
<feature type="domain" description="DNA primase/polymerase bifunctional N-terminal" evidence="4">
    <location>
        <begin position="20"/>
        <end position="192"/>
    </location>
</feature>
<dbReference type="Pfam" id="PF13481">
    <property type="entry name" value="AAA_25"/>
    <property type="match status" value="1"/>
</dbReference>
<evidence type="ECO:0000256" key="2">
    <source>
        <dbReference type="SAM" id="MobiDB-lite"/>
    </source>
</evidence>
<gene>
    <name evidence="5" type="ORF">MRS75_14985</name>
</gene>
<dbReference type="InterPro" id="IPR027417">
    <property type="entry name" value="P-loop_NTPase"/>
</dbReference>
<dbReference type="AlphaFoldDB" id="A0AAE3QE96"/>
<evidence type="ECO:0000259" key="3">
    <source>
        <dbReference type="SMART" id="SM00382"/>
    </source>
</evidence>
<feature type="region of interest" description="Disordered" evidence="2">
    <location>
        <begin position="346"/>
        <end position="370"/>
    </location>
</feature>
<dbReference type="SMART" id="SM00382">
    <property type="entry name" value="AAA"/>
    <property type="match status" value="1"/>
</dbReference>
<proteinExistence type="predicted"/>